<evidence type="ECO:0000313" key="4">
    <source>
        <dbReference type="Proteomes" id="UP000176420"/>
    </source>
</evidence>
<keyword evidence="2" id="KW-0378">Hydrolase</keyword>
<keyword evidence="2" id="KW-0479">Metal-binding</keyword>
<dbReference type="HAMAP" id="MF_00163">
    <property type="entry name" value="Pep_deformylase"/>
    <property type="match status" value="1"/>
</dbReference>
<keyword evidence="2" id="KW-0408">Iron</keyword>
<comment type="catalytic activity">
    <reaction evidence="2">
        <text>N-terminal N-formyl-L-methionyl-[peptide] + H2O = N-terminal L-methionyl-[peptide] + formate</text>
        <dbReference type="Rhea" id="RHEA:24420"/>
        <dbReference type="Rhea" id="RHEA-COMP:10639"/>
        <dbReference type="Rhea" id="RHEA-COMP:10640"/>
        <dbReference type="ChEBI" id="CHEBI:15377"/>
        <dbReference type="ChEBI" id="CHEBI:15740"/>
        <dbReference type="ChEBI" id="CHEBI:49298"/>
        <dbReference type="ChEBI" id="CHEBI:64731"/>
        <dbReference type="EC" id="3.5.1.88"/>
    </reaction>
</comment>
<dbReference type="GO" id="GO:0046872">
    <property type="term" value="F:metal ion binding"/>
    <property type="evidence" value="ECO:0007669"/>
    <property type="project" value="UniProtKB-KW"/>
</dbReference>
<dbReference type="NCBIfam" id="NF001159">
    <property type="entry name" value="PRK00150.1-3"/>
    <property type="match status" value="1"/>
</dbReference>
<feature type="binding site" evidence="2">
    <location>
        <position position="137"/>
    </location>
    <ligand>
        <name>Fe cation</name>
        <dbReference type="ChEBI" id="CHEBI:24875"/>
    </ligand>
</feature>
<accession>A0A1G2BB09</accession>
<dbReference type="PANTHER" id="PTHR10458">
    <property type="entry name" value="PEPTIDE DEFORMYLASE"/>
    <property type="match status" value="1"/>
</dbReference>
<protein>
    <recommendedName>
        <fullName evidence="2">Peptide deformylase</fullName>
        <shortName evidence="2">PDF</shortName>
        <ecNumber evidence="2">3.5.1.88</ecNumber>
    </recommendedName>
    <alternativeName>
        <fullName evidence="2">Polypeptide deformylase</fullName>
    </alternativeName>
</protein>
<dbReference type="AlphaFoldDB" id="A0A1G2BB09"/>
<dbReference type="PIRSF" id="PIRSF004749">
    <property type="entry name" value="Pep_def"/>
    <property type="match status" value="1"/>
</dbReference>
<feature type="binding site" evidence="2">
    <location>
        <position position="95"/>
    </location>
    <ligand>
        <name>Fe cation</name>
        <dbReference type="ChEBI" id="CHEBI:24875"/>
    </ligand>
</feature>
<evidence type="ECO:0000313" key="3">
    <source>
        <dbReference type="EMBL" id="OGY86312.1"/>
    </source>
</evidence>
<dbReference type="PANTHER" id="PTHR10458:SF22">
    <property type="entry name" value="PEPTIDE DEFORMYLASE"/>
    <property type="match status" value="1"/>
</dbReference>
<comment type="similarity">
    <text evidence="1 2">Belongs to the polypeptide deformylase family.</text>
</comment>
<feature type="binding site" evidence="2">
    <location>
        <position position="141"/>
    </location>
    <ligand>
        <name>Fe cation</name>
        <dbReference type="ChEBI" id="CHEBI:24875"/>
    </ligand>
</feature>
<dbReference type="EC" id="3.5.1.88" evidence="2"/>
<sequence>MALKIYTLNEPEIRKISSDVAPQKISEKNLQVFMSALAKMMHQHDGIGIAAPQVGKNIRLIVIDKDYAKTADDLVLVNPRVVSIAKKTNIQEEGCLSVPGVYGLVERPVKARVKGWGRQGEKMDIKAKGMLARVLQHEIDHLNGILFIDKAVKIKKNENAVKSLLV</sequence>
<gene>
    <name evidence="2" type="primary">def</name>
    <name evidence="3" type="ORF">A2319_05695</name>
</gene>
<organism evidence="3 4">
    <name type="scientific">Candidatus Kerfeldbacteria bacterium RIFOXYB2_FULL_38_14</name>
    <dbReference type="NCBI Taxonomy" id="1798547"/>
    <lineage>
        <taxon>Bacteria</taxon>
        <taxon>Candidatus Kerfeldiibacteriota</taxon>
    </lineage>
</organism>
<dbReference type="InterPro" id="IPR036821">
    <property type="entry name" value="Peptide_deformylase_sf"/>
</dbReference>
<comment type="caution">
    <text evidence="3">The sequence shown here is derived from an EMBL/GenBank/DDBJ whole genome shotgun (WGS) entry which is preliminary data.</text>
</comment>
<keyword evidence="2" id="KW-0648">Protein biosynthesis</keyword>
<dbReference type="GO" id="GO:0042586">
    <property type="term" value="F:peptide deformylase activity"/>
    <property type="evidence" value="ECO:0007669"/>
    <property type="project" value="UniProtKB-UniRule"/>
</dbReference>
<name>A0A1G2BB09_9BACT</name>
<dbReference type="PRINTS" id="PR01576">
    <property type="entry name" value="PDEFORMYLASE"/>
</dbReference>
<dbReference type="Proteomes" id="UP000176420">
    <property type="component" value="Unassembled WGS sequence"/>
</dbReference>
<comment type="function">
    <text evidence="2">Removes the formyl group from the N-terminal Met of newly synthesized proteins. Requires at least a dipeptide for an efficient rate of reaction. N-terminal L-methionine is a prerequisite for activity but the enzyme has broad specificity at other positions.</text>
</comment>
<dbReference type="GO" id="GO:0006412">
    <property type="term" value="P:translation"/>
    <property type="evidence" value="ECO:0007669"/>
    <property type="project" value="UniProtKB-UniRule"/>
</dbReference>
<dbReference type="EMBL" id="MHKI01000022">
    <property type="protein sequence ID" value="OGY86312.1"/>
    <property type="molecule type" value="Genomic_DNA"/>
</dbReference>
<dbReference type="InterPro" id="IPR023635">
    <property type="entry name" value="Peptide_deformylase"/>
</dbReference>
<feature type="active site" evidence="2">
    <location>
        <position position="138"/>
    </location>
</feature>
<dbReference type="SUPFAM" id="SSF56420">
    <property type="entry name" value="Peptide deformylase"/>
    <property type="match status" value="1"/>
</dbReference>
<comment type="cofactor">
    <cofactor evidence="2">
        <name>Fe(2+)</name>
        <dbReference type="ChEBI" id="CHEBI:29033"/>
    </cofactor>
    <text evidence="2">Binds 1 Fe(2+) ion.</text>
</comment>
<evidence type="ECO:0000256" key="2">
    <source>
        <dbReference type="HAMAP-Rule" id="MF_00163"/>
    </source>
</evidence>
<proteinExistence type="inferred from homology"/>
<reference evidence="3 4" key="1">
    <citation type="journal article" date="2016" name="Nat. Commun.">
        <title>Thousands of microbial genomes shed light on interconnected biogeochemical processes in an aquifer system.</title>
        <authorList>
            <person name="Anantharaman K."/>
            <person name="Brown C.T."/>
            <person name="Hug L.A."/>
            <person name="Sharon I."/>
            <person name="Castelle C.J."/>
            <person name="Probst A.J."/>
            <person name="Thomas B.C."/>
            <person name="Singh A."/>
            <person name="Wilkins M.J."/>
            <person name="Karaoz U."/>
            <person name="Brodie E.L."/>
            <person name="Williams K.H."/>
            <person name="Hubbard S.S."/>
            <person name="Banfield J.F."/>
        </authorList>
    </citation>
    <scope>NUCLEOTIDE SEQUENCE [LARGE SCALE GENOMIC DNA]</scope>
</reference>
<dbReference type="NCBIfam" id="TIGR00079">
    <property type="entry name" value="pept_deformyl"/>
    <property type="match status" value="1"/>
</dbReference>
<dbReference type="Gene3D" id="3.90.45.10">
    <property type="entry name" value="Peptide deformylase"/>
    <property type="match status" value="1"/>
</dbReference>
<dbReference type="CDD" id="cd00487">
    <property type="entry name" value="Pep_deformylase"/>
    <property type="match status" value="1"/>
</dbReference>
<evidence type="ECO:0000256" key="1">
    <source>
        <dbReference type="ARBA" id="ARBA00010759"/>
    </source>
</evidence>
<dbReference type="Pfam" id="PF01327">
    <property type="entry name" value="Pep_deformylase"/>
    <property type="match status" value="1"/>
</dbReference>